<feature type="region of interest" description="Disordered" evidence="1">
    <location>
        <begin position="245"/>
        <end position="291"/>
    </location>
</feature>
<feature type="compositionally biased region" description="Basic and acidic residues" evidence="1">
    <location>
        <begin position="379"/>
        <end position="389"/>
    </location>
</feature>
<feature type="region of interest" description="Disordered" evidence="1">
    <location>
        <begin position="356"/>
        <end position="413"/>
    </location>
</feature>
<evidence type="ECO:0000313" key="2">
    <source>
        <dbReference type="EMBL" id="CAF0723993.1"/>
    </source>
</evidence>
<feature type="compositionally biased region" description="Polar residues" evidence="1">
    <location>
        <begin position="399"/>
        <end position="413"/>
    </location>
</feature>
<feature type="compositionally biased region" description="Basic residues" evidence="1">
    <location>
        <begin position="273"/>
        <end position="282"/>
    </location>
</feature>
<feature type="region of interest" description="Disordered" evidence="1">
    <location>
        <begin position="133"/>
        <end position="231"/>
    </location>
</feature>
<gene>
    <name evidence="2" type="ORF">EDS130_LOCUS560</name>
    <name evidence="3" type="ORF">XAT740_LOCUS5592</name>
</gene>
<sequence>MGGILHRSAARRDDEKIKNKKDKRKRQREENPDSDIGFNQNNFPITNIDENQDPNLDFTKSYDLWNSDYDNKFTMNINDPPGAPRSYSPSQNEMMFQQWPHSVDMNNPFYPGNMFPSVQPFNIAYDPNHQLQPQISTTIGDNSPKIKAGERSPKRVHFAPTPSSQPAEPIPTKPLTNTQSWHEPRSMTSAPSRSASQIKPERLSNRSSVPRSSTNSRKSAPAQTPVQKPIYVGIDHQATLIERSKRLVNKRQRPNLDENSPEKLTVPNNHQSSRSHPHKHRKPTDSPRSDHETMLNKYFETLQPKVSLIQRQTAQSTSINKFTPKIDQITFRPNDIKLTKSKRARRQQSAINTEIQPVKSQENHRQRPPSGSPLVMHSDSSKRRIEHSHSSTAVMRVSLSKNSQQPSFTRVRM</sequence>
<evidence type="ECO:0000313" key="3">
    <source>
        <dbReference type="EMBL" id="CAF0853223.1"/>
    </source>
</evidence>
<dbReference type="OrthoDB" id="10031475at2759"/>
<protein>
    <submittedName>
        <fullName evidence="3">Uncharacterized protein</fullName>
    </submittedName>
</protein>
<dbReference type="Proteomes" id="UP000663852">
    <property type="component" value="Unassembled WGS sequence"/>
</dbReference>
<dbReference type="EMBL" id="CAJNOR010000243">
    <property type="protein sequence ID" value="CAF0853223.1"/>
    <property type="molecule type" value="Genomic_DNA"/>
</dbReference>
<name>A0A813WGM2_ADIRI</name>
<feature type="compositionally biased region" description="Polar residues" evidence="1">
    <location>
        <begin position="174"/>
        <end position="197"/>
    </location>
</feature>
<evidence type="ECO:0000313" key="4">
    <source>
        <dbReference type="Proteomes" id="UP000663828"/>
    </source>
</evidence>
<organism evidence="3 4">
    <name type="scientific">Adineta ricciae</name>
    <name type="common">Rotifer</name>
    <dbReference type="NCBI Taxonomy" id="249248"/>
    <lineage>
        <taxon>Eukaryota</taxon>
        <taxon>Metazoa</taxon>
        <taxon>Spiralia</taxon>
        <taxon>Gnathifera</taxon>
        <taxon>Rotifera</taxon>
        <taxon>Eurotatoria</taxon>
        <taxon>Bdelloidea</taxon>
        <taxon>Adinetida</taxon>
        <taxon>Adinetidae</taxon>
        <taxon>Adineta</taxon>
    </lineage>
</organism>
<accession>A0A813WGM2</accession>
<feature type="compositionally biased region" description="Polar residues" evidence="1">
    <location>
        <begin position="205"/>
        <end position="226"/>
    </location>
</feature>
<reference evidence="3" key="1">
    <citation type="submission" date="2021-02" db="EMBL/GenBank/DDBJ databases">
        <authorList>
            <person name="Nowell W R."/>
        </authorList>
    </citation>
    <scope>NUCLEOTIDE SEQUENCE</scope>
</reference>
<feature type="compositionally biased region" description="Polar residues" evidence="1">
    <location>
        <begin position="37"/>
        <end position="49"/>
    </location>
</feature>
<dbReference type="Proteomes" id="UP000663828">
    <property type="component" value="Unassembled WGS sequence"/>
</dbReference>
<keyword evidence="4" id="KW-1185">Reference proteome</keyword>
<proteinExistence type="predicted"/>
<dbReference type="EMBL" id="CAJNOJ010000001">
    <property type="protein sequence ID" value="CAF0723993.1"/>
    <property type="molecule type" value="Genomic_DNA"/>
</dbReference>
<feature type="region of interest" description="Disordered" evidence="1">
    <location>
        <begin position="1"/>
        <end position="55"/>
    </location>
</feature>
<comment type="caution">
    <text evidence="3">The sequence shown here is derived from an EMBL/GenBank/DDBJ whole genome shotgun (WGS) entry which is preliminary data.</text>
</comment>
<evidence type="ECO:0000256" key="1">
    <source>
        <dbReference type="SAM" id="MobiDB-lite"/>
    </source>
</evidence>
<dbReference type="AlphaFoldDB" id="A0A813WGM2"/>